<dbReference type="GO" id="GO:0022857">
    <property type="term" value="F:transmembrane transporter activity"/>
    <property type="evidence" value="ECO:0007669"/>
    <property type="project" value="InterPro"/>
</dbReference>
<name>A0A928V1I4_9SPHI</name>
<dbReference type="SUPFAM" id="SSF111369">
    <property type="entry name" value="HlyD-like secretion proteins"/>
    <property type="match status" value="1"/>
</dbReference>
<evidence type="ECO:0000313" key="8">
    <source>
        <dbReference type="EMBL" id="MBE8714424.1"/>
    </source>
</evidence>
<dbReference type="InterPro" id="IPR058626">
    <property type="entry name" value="MdtA-like_b-barrel"/>
</dbReference>
<evidence type="ECO:0000256" key="1">
    <source>
        <dbReference type="ARBA" id="ARBA00004196"/>
    </source>
</evidence>
<comment type="similarity">
    <text evidence="2">Belongs to the membrane fusion protein (MFP) (TC 8.A.1) family.</text>
</comment>
<gene>
    <name evidence="8" type="ORF">C4F49_12100</name>
</gene>
<evidence type="ECO:0000259" key="5">
    <source>
        <dbReference type="Pfam" id="PF25917"/>
    </source>
</evidence>
<feature type="coiled-coil region" evidence="3">
    <location>
        <begin position="138"/>
        <end position="165"/>
    </location>
</feature>
<sequence>MRITPLNFICWIALLVTGCNRSENKNQKVETIKDYDVIVLTPQTASIFVDYPATIEGQQVVEIRPMVDGYLQNIYVKEGASVKKGQLLFKIRNPQYDQEVITSQAAIQSALANVNAAKMEVEKVRPLVSKDIVSKYQLDAAQYNLQAQEAALEEARAAYANAKTNQGYTTIVSPQEGVIGTIPYKVGALVSSTSANALTILSNIKYVYAYFGLNEKQLLSFSTTIKGNTMQEKLNQLPAVTLLLADGSEYPEQGKLETASGLIDTETGSAQFKAIFPNPTGLIPSGASAVVRIPRTIDTALLVPQSASYEVQDKRFVFKVNNDNQAISTAITAIPTNDGQFWIVQNGLTVGDRVVINSATLKDSTLIKVRLLNADSLYNAIK</sequence>
<dbReference type="GO" id="GO:0030313">
    <property type="term" value="C:cell envelope"/>
    <property type="evidence" value="ECO:0007669"/>
    <property type="project" value="UniProtKB-SubCell"/>
</dbReference>
<protein>
    <submittedName>
        <fullName evidence="8">Efflux RND transporter periplasmic adaptor subunit</fullName>
    </submittedName>
</protein>
<feature type="domain" description="Multidrug resistance protein MdtA-like alpha-helical hairpin" evidence="4">
    <location>
        <begin position="103"/>
        <end position="169"/>
    </location>
</feature>
<feature type="domain" description="Multidrug resistance protein MdtA-like barrel-sandwich hybrid" evidence="5">
    <location>
        <begin position="60"/>
        <end position="199"/>
    </location>
</feature>
<dbReference type="PROSITE" id="PS51257">
    <property type="entry name" value="PROKAR_LIPOPROTEIN"/>
    <property type="match status" value="1"/>
</dbReference>
<dbReference type="AlphaFoldDB" id="A0A928V1I4"/>
<evidence type="ECO:0000256" key="2">
    <source>
        <dbReference type="ARBA" id="ARBA00009477"/>
    </source>
</evidence>
<comment type="caution">
    <text evidence="8">The sequence shown here is derived from an EMBL/GenBank/DDBJ whole genome shotgun (WGS) entry which is preliminary data.</text>
</comment>
<dbReference type="PANTHER" id="PTHR30158">
    <property type="entry name" value="ACRA/E-RELATED COMPONENT OF DRUG EFFLUX TRANSPORTER"/>
    <property type="match status" value="1"/>
</dbReference>
<dbReference type="Gene3D" id="2.40.30.170">
    <property type="match status" value="1"/>
</dbReference>
<evidence type="ECO:0000313" key="9">
    <source>
        <dbReference type="Proteomes" id="UP000616201"/>
    </source>
</evidence>
<dbReference type="InterPro" id="IPR058625">
    <property type="entry name" value="MdtA-like_BSH"/>
</dbReference>
<feature type="domain" description="Multidrug resistance protein MdtA-like C-terminal permuted SH3" evidence="7">
    <location>
        <begin position="300"/>
        <end position="357"/>
    </location>
</feature>
<dbReference type="Gene3D" id="2.40.420.20">
    <property type="match status" value="1"/>
</dbReference>
<keyword evidence="9" id="KW-1185">Reference proteome</keyword>
<comment type="subcellular location">
    <subcellularLocation>
        <location evidence="1">Cell envelope</location>
    </subcellularLocation>
</comment>
<evidence type="ECO:0000259" key="4">
    <source>
        <dbReference type="Pfam" id="PF25876"/>
    </source>
</evidence>
<dbReference type="Pfam" id="PF25876">
    <property type="entry name" value="HH_MFP_RND"/>
    <property type="match status" value="1"/>
</dbReference>
<evidence type="ECO:0000259" key="6">
    <source>
        <dbReference type="Pfam" id="PF25944"/>
    </source>
</evidence>
<dbReference type="GO" id="GO:0005886">
    <property type="term" value="C:plasma membrane"/>
    <property type="evidence" value="ECO:0007669"/>
    <property type="project" value="TreeGrafter"/>
</dbReference>
<dbReference type="InterPro" id="IPR058627">
    <property type="entry name" value="MdtA-like_C"/>
</dbReference>
<dbReference type="NCBIfam" id="TIGR01730">
    <property type="entry name" value="RND_mfp"/>
    <property type="match status" value="1"/>
</dbReference>
<evidence type="ECO:0000256" key="3">
    <source>
        <dbReference type="SAM" id="Coils"/>
    </source>
</evidence>
<dbReference type="Gene3D" id="2.40.50.100">
    <property type="match status" value="1"/>
</dbReference>
<accession>A0A928V1I4</accession>
<organism evidence="8 9">
    <name type="scientific">Sphingobacterium hungaricum</name>
    <dbReference type="NCBI Taxonomy" id="2082723"/>
    <lineage>
        <taxon>Bacteria</taxon>
        <taxon>Pseudomonadati</taxon>
        <taxon>Bacteroidota</taxon>
        <taxon>Sphingobacteriia</taxon>
        <taxon>Sphingobacteriales</taxon>
        <taxon>Sphingobacteriaceae</taxon>
        <taxon>Sphingobacterium</taxon>
    </lineage>
</organism>
<dbReference type="Proteomes" id="UP000616201">
    <property type="component" value="Unassembled WGS sequence"/>
</dbReference>
<dbReference type="Pfam" id="PF25967">
    <property type="entry name" value="RND-MFP_C"/>
    <property type="match status" value="1"/>
</dbReference>
<dbReference type="InterPro" id="IPR058624">
    <property type="entry name" value="MdtA-like_HH"/>
</dbReference>
<dbReference type="RefSeq" id="WP_196936327.1">
    <property type="nucleotide sequence ID" value="NZ_MU158698.1"/>
</dbReference>
<dbReference type="InterPro" id="IPR006143">
    <property type="entry name" value="RND_pump_MFP"/>
</dbReference>
<dbReference type="GO" id="GO:0046677">
    <property type="term" value="P:response to antibiotic"/>
    <property type="evidence" value="ECO:0007669"/>
    <property type="project" value="TreeGrafter"/>
</dbReference>
<evidence type="ECO:0000259" key="7">
    <source>
        <dbReference type="Pfam" id="PF25967"/>
    </source>
</evidence>
<feature type="domain" description="Multidrug resistance protein MdtA-like beta-barrel" evidence="6">
    <location>
        <begin position="234"/>
        <end position="293"/>
    </location>
</feature>
<dbReference type="PANTHER" id="PTHR30158:SF23">
    <property type="entry name" value="MULTIDRUG RESISTANCE PROTEIN MEXA"/>
    <property type="match status" value="1"/>
</dbReference>
<keyword evidence="3" id="KW-0175">Coiled coil</keyword>
<dbReference type="Pfam" id="PF25917">
    <property type="entry name" value="BSH_RND"/>
    <property type="match status" value="1"/>
</dbReference>
<dbReference type="Pfam" id="PF25944">
    <property type="entry name" value="Beta-barrel_RND"/>
    <property type="match status" value="1"/>
</dbReference>
<dbReference type="EMBL" id="PRDK01000006">
    <property type="protein sequence ID" value="MBE8714424.1"/>
    <property type="molecule type" value="Genomic_DNA"/>
</dbReference>
<reference evidence="8" key="1">
    <citation type="submission" date="2018-02" db="EMBL/GenBank/DDBJ databases">
        <authorList>
            <person name="Vasarhelyi B.M."/>
            <person name="Deshmukh S."/>
            <person name="Balint B."/>
            <person name="Kukolya J."/>
        </authorList>
    </citation>
    <scope>NUCLEOTIDE SEQUENCE</scope>
    <source>
        <strain evidence="8">KB22</strain>
    </source>
</reference>
<proteinExistence type="inferred from homology"/>
<dbReference type="Gene3D" id="1.10.287.470">
    <property type="entry name" value="Helix hairpin bin"/>
    <property type="match status" value="1"/>
</dbReference>